<sequence length="77" mass="8489">MRFAHDRECVNNLACQEGLAATAVPLSRVLLFETSIQTVVIDMPGCMTPMRLLLTGSEPPSQQPGSSRTTDIYNYED</sequence>
<comment type="caution">
    <text evidence="2">The sequence shown here is derived from an EMBL/GenBank/DDBJ whole genome shotgun (WGS) entry which is preliminary data.</text>
</comment>
<proteinExistence type="predicted"/>
<organism evidence="2 3">
    <name type="scientific">Fulvimarina pelagi HTCC2506</name>
    <dbReference type="NCBI Taxonomy" id="314231"/>
    <lineage>
        <taxon>Bacteria</taxon>
        <taxon>Pseudomonadati</taxon>
        <taxon>Pseudomonadota</taxon>
        <taxon>Alphaproteobacteria</taxon>
        <taxon>Hyphomicrobiales</taxon>
        <taxon>Aurantimonadaceae</taxon>
        <taxon>Fulvimarina</taxon>
    </lineage>
</organism>
<dbReference type="HOGENOM" id="CLU_2632912_0_0_5"/>
<name>Q0G460_9HYPH</name>
<protein>
    <submittedName>
        <fullName evidence="2">Uncharacterized protein</fullName>
    </submittedName>
</protein>
<dbReference type="EMBL" id="AATP01000002">
    <property type="protein sequence ID" value="EAU41621.1"/>
    <property type="molecule type" value="Genomic_DNA"/>
</dbReference>
<evidence type="ECO:0000313" key="3">
    <source>
        <dbReference type="Proteomes" id="UP000004310"/>
    </source>
</evidence>
<evidence type="ECO:0000313" key="2">
    <source>
        <dbReference type="EMBL" id="EAU41621.1"/>
    </source>
</evidence>
<gene>
    <name evidence="2" type="ORF">FP2506_14349</name>
</gene>
<keyword evidence="3" id="KW-1185">Reference proteome</keyword>
<accession>Q0G460</accession>
<dbReference type="AlphaFoldDB" id="Q0G460"/>
<evidence type="ECO:0000256" key="1">
    <source>
        <dbReference type="SAM" id="MobiDB-lite"/>
    </source>
</evidence>
<dbReference type="Proteomes" id="UP000004310">
    <property type="component" value="Unassembled WGS sequence"/>
</dbReference>
<feature type="compositionally biased region" description="Polar residues" evidence="1">
    <location>
        <begin position="68"/>
        <end position="77"/>
    </location>
</feature>
<feature type="compositionally biased region" description="Low complexity" evidence="1">
    <location>
        <begin position="56"/>
        <end position="67"/>
    </location>
</feature>
<feature type="region of interest" description="Disordered" evidence="1">
    <location>
        <begin position="54"/>
        <end position="77"/>
    </location>
</feature>
<reference evidence="2 3" key="1">
    <citation type="journal article" date="2010" name="J. Bacteriol.">
        <title>Genome sequence of Fulvimarina pelagi HTCC2506T, a Mn(II)-oxidizing alphaproteobacterium possessing an aerobic anoxygenic photosynthetic gene cluster and Xanthorhodopsin.</title>
        <authorList>
            <person name="Kang I."/>
            <person name="Oh H.M."/>
            <person name="Lim S.I."/>
            <person name="Ferriera S."/>
            <person name="Giovannoni S.J."/>
            <person name="Cho J.C."/>
        </authorList>
    </citation>
    <scope>NUCLEOTIDE SEQUENCE [LARGE SCALE GENOMIC DNA]</scope>
    <source>
        <strain evidence="2 3">HTCC2506</strain>
    </source>
</reference>